<accession>A0A6J4LL89</accession>
<dbReference type="InterPro" id="IPR058442">
    <property type="entry name" value="DUF8129"/>
</dbReference>
<dbReference type="SUPFAM" id="SSF47240">
    <property type="entry name" value="Ferritin-like"/>
    <property type="match status" value="1"/>
</dbReference>
<dbReference type="InterPro" id="IPR012347">
    <property type="entry name" value="Ferritin-like"/>
</dbReference>
<evidence type="ECO:0000313" key="2">
    <source>
        <dbReference type="EMBL" id="CAA9334747.1"/>
    </source>
</evidence>
<name>A0A6J4LL89_9ACTN</name>
<reference evidence="2" key="1">
    <citation type="submission" date="2020-02" db="EMBL/GenBank/DDBJ databases">
        <authorList>
            <person name="Meier V. D."/>
        </authorList>
    </citation>
    <scope>NUCLEOTIDE SEQUENCE</scope>
    <source>
        <strain evidence="2">AVDCRST_MAG07</strain>
    </source>
</reference>
<evidence type="ECO:0000259" key="1">
    <source>
        <dbReference type="Pfam" id="PF26450"/>
    </source>
</evidence>
<dbReference type="EMBL" id="CADCUB010000101">
    <property type="protein sequence ID" value="CAA9334747.1"/>
    <property type="molecule type" value="Genomic_DNA"/>
</dbReference>
<dbReference type="Pfam" id="PF26450">
    <property type="entry name" value="DUF8129"/>
    <property type="match status" value="1"/>
</dbReference>
<feature type="domain" description="DUF8129" evidence="1">
    <location>
        <begin position="356"/>
        <end position="389"/>
    </location>
</feature>
<gene>
    <name evidence="2" type="ORF">AVDCRST_MAG07-1978</name>
</gene>
<protein>
    <recommendedName>
        <fullName evidence="1">DUF8129 domain-containing protein</fullName>
    </recommendedName>
</protein>
<dbReference type="Gene3D" id="1.20.1260.10">
    <property type="match status" value="1"/>
</dbReference>
<proteinExistence type="predicted"/>
<dbReference type="AlphaFoldDB" id="A0A6J4LL89"/>
<organism evidence="2">
    <name type="scientific">uncultured Frankineae bacterium</name>
    <dbReference type="NCBI Taxonomy" id="437475"/>
    <lineage>
        <taxon>Bacteria</taxon>
        <taxon>Bacillati</taxon>
        <taxon>Actinomycetota</taxon>
        <taxon>Actinomycetes</taxon>
        <taxon>Frankiales</taxon>
        <taxon>environmental samples</taxon>
    </lineage>
</organism>
<sequence>MANAKTAVTNDMLISELQNLLRLTAFEQTIAAVRRSQAATSAVADELKANYAKSVERSRLLADAVRQAGGVPDVVGATLSKAGAFLQTQVNQVQTLQGALLGDLALEHQLRERTRYARTLAESLGHAHLLPVFERLEVAHTATIEWLEARLAEVGRTGTSAISATPVQVLVGSARRVAALPFGVFAATVNRGSSLLSRGASTAASTAASAAGTAADKATDGVQAAAQTVGSAAGTAVDAVSEAASTAAGTVGQGTRTAAETISESAQAVAGVVGEGAQSVAETVSESAGTAAETVSEGAQATGEAVQAAAGAVEDAAQSDVEQVLDVSDVDEDTPPFAGYASLSGDSVMRHVRDSEDVEHLREILAFEQAHKNRKGVVGALNERLTELAGASA</sequence>
<dbReference type="Gene3D" id="1.20.120.20">
    <property type="entry name" value="Apolipoprotein"/>
    <property type="match status" value="1"/>
</dbReference>
<dbReference type="InterPro" id="IPR009078">
    <property type="entry name" value="Ferritin-like_SF"/>
</dbReference>